<reference evidence="2 3" key="1">
    <citation type="journal article" date="2014" name="BMC Genomics">
        <title>Comparative genome sequencing reveals chemotype-specific gene clusters in the toxigenic black mold Stachybotrys.</title>
        <authorList>
            <person name="Semeiks J."/>
            <person name="Borek D."/>
            <person name="Otwinowski Z."/>
            <person name="Grishin N.V."/>
        </authorList>
    </citation>
    <scope>NUCLEOTIDE SEQUENCE [LARGE SCALE GENOMIC DNA]</scope>
    <source>
        <strain evidence="3">CBS 109288 / IBT 7711</strain>
    </source>
</reference>
<feature type="transmembrane region" description="Helical" evidence="1">
    <location>
        <begin position="6"/>
        <end position="27"/>
    </location>
</feature>
<dbReference type="PANTHER" id="PTHR40135:SF1">
    <property type="entry name" value="MITOCHONDRIAL PHOSPHATE CARRIER PROTEIN"/>
    <property type="match status" value="1"/>
</dbReference>
<dbReference type="OrthoDB" id="9992270at2759"/>
<evidence type="ECO:0000256" key="1">
    <source>
        <dbReference type="SAM" id="Phobius"/>
    </source>
</evidence>
<keyword evidence="1" id="KW-0812">Transmembrane</keyword>
<protein>
    <submittedName>
        <fullName evidence="2">Uncharacterized protein</fullName>
    </submittedName>
</protein>
<sequence length="94" mass="11004">MWVTRLVSITNFTVASSALCFQVFVLYPWHEELQHDFNNLRKDHLVTLQSMKADMEELRRDHVQVLDIAKRSLHAQSARGPTILERLGWKDGEK</sequence>
<evidence type="ECO:0000313" key="3">
    <source>
        <dbReference type="Proteomes" id="UP000028045"/>
    </source>
</evidence>
<organism evidence="2 3">
    <name type="scientific">Stachybotrys chartarum (strain CBS 109288 / IBT 7711)</name>
    <name type="common">Toxic black mold</name>
    <name type="synonym">Stilbospora chartarum</name>
    <dbReference type="NCBI Taxonomy" id="1280523"/>
    <lineage>
        <taxon>Eukaryota</taxon>
        <taxon>Fungi</taxon>
        <taxon>Dikarya</taxon>
        <taxon>Ascomycota</taxon>
        <taxon>Pezizomycotina</taxon>
        <taxon>Sordariomycetes</taxon>
        <taxon>Hypocreomycetidae</taxon>
        <taxon>Hypocreales</taxon>
        <taxon>Stachybotryaceae</taxon>
        <taxon>Stachybotrys</taxon>
    </lineage>
</organism>
<dbReference type="AlphaFoldDB" id="A0A084BAE1"/>
<evidence type="ECO:0000313" key="2">
    <source>
        <dbReference type="EMBL" id="KEY74520.1"/>
    </source>
</evidence>
<gene>
    <name evidence="2" type="ORF">S7711_08504</name>
</gene>
<dbReference type="Proteomes" id="UP000028045">
    <property type="component" value="Unassembled WGS sequence"/>
</dbReference>
<dbReference type="EMBL" id="KL647512">
    <property type="protein sequence ID" value="KEY74520.1"/>
    <property type="molecule type" value="Genomic_DNA"/>
</dbReference>
<proteinExistence type="predicted"/>
<dbReference type="HOGENOM" id="CLU_177926_0_0_1"/>
<keyword evidence="1" id="KW-1133">Transmembrane helix</keyword>
<dbReference type="PANTHER" id="PTHR40135">
    <property type="entry name" value="MITOCHONDRIAL PHOSPHATE CARRIER PROTEIN"/>
    <property type="match status" value="1"/>
</dbReference>
<keyword evidence="3" id="KW-1185">Reference proteome</keyword>
<keyword evidence="1" id="KW-0472">Membrane</keyword>
<name>A0A084BAE1_STACB</name>
<accession>A0A084BAE1</accession>